<keyword evidence="3" id="KW-1185">Reference proteome</keyword>
<feature type="non-terminal residue" evidence="2">
    <location>
        <position position="1"/>
    </location>
</feature>
<sequence length="137" mass="16463">LQYAPPPRPPLRCLSRLSGLRPRQPLRRQQEPLRRRSHWLRDHLPSGGRRHPLRPLLRRQLCQLRRPVPQNLPHLLRRAVRGREPSVLRVEYGFLHQSLLFGRAALGHVQKEVRTVPVRREEENKKEKNMLMYKLRR</sequence>
<organism evidence="2 3">
    <name type="scientific">Pristionchus fissidentatus</name>
    <dbReference type="NCBI Taxonomy" id="1538716"/>
    <lineage>
        <taxon>Eukaryota</taxon>
        <taxon>Metazoa</taxon>
        <taxon>Ecdysozoa</taxon>
        <taxon>Nematoda</taxon>
        <taxon>Chromadorea</taxon>
        <taxon>Rhabditida</taxon>
        <taxon>Rhabditina</taxon>
        <taxon>Diplogasteromorpha</taxon>
        <taxon>Diplogasteroidea</taxon>
        <taxon>Neodiplogasteridae</taxon>
        <taxon>Pristionchus</taxon>
    </lineage>
</organism>
<dbReference type="AlphaFoldDB" id="A0AAV5VDN0"/>
<dbReference type="EMBL" id="BTSY01000002">
    <property type="protein sequence ID" value="GMT16303.1"/>
    <property type="molecule type" value="Genomic_DNA"/>
</dbReference>
<evidence type="ECO:0000313" key="3">
    <source>
        <dbReference type="Proteomes" id="UP001432322"/>
    </source>
</evidence>
<dbReference type="Proteomes" id="UP001432322">
    <property type="component" value="Unassembled WGS sequence"/>
</dbReference>
<evidence type="ECO:0000313" key="2">
    <source>
        <dbReference type="EMBL" id="GMT16303.1"/>
    </source>
</evidence>
<accession>A0AAV5VDN0</accession>
<protein>
    <submittedName>
        <fullName evidence="2">Uncharacterized protein</fullName>
    </submittedName>
</protein>
<feature type="region of interest" description="Disordered" evidence="1">
    <location>
        <begin position="22"/>
        <end position="52"/>
    </location>
</feature>
<evidence type="ECO:0000256" key="1">
    <source>
        <dbReference type="SAM" id="MobiDB-lite"/>
    </source>
</evidence>
<gene>
    <name evidence="2" type="ORF">PFISCL1PPCAC_7600</name>
</gene>
<proteinExistence type="predicted"/>
<comment type="caution">
    <text evidence="2">The sequence shown here is derived from an EMBL/GenBank/DDBJ whole genome shotgun (WGS) entry which is preliminary data.</text>
</comment>
<reference evidence="2" key="1">
    <citation type="submission" date="2023-10" db="EMBL/GenBank/DDBJ databases">
        <title>Genome assembly of Pristionchus species.</title>
        <authorList>
            <person name="Yoshida K."/>
            <person name="Sommer R.J."/>
        </authorList>
    </citation>
    <scope>NUCLEOTIDE SEQUENCE</scope>
    <source>
        <strain evidence="2">RS5133</strain>
    </source>
</reference>
<feature type="compositionally biased region" description="Basic and acidic residues" evidence="1">
    <location>
        <begin position="28"/>
        <end position="44"/>
    </location>
</feature>
<name>A0AAV5VDN0_9BILA</name>